<reference evidence="2 3" key="1">
    <citation type="submission" date="2015-06" db="EMBL/GenBank/DDBJ databases">
        <title>Draft genome sequence of Streptomyces leeuwenhoekii C58, which produces the novel lasso peptide, chaxapeptin.</title>
        <authorList>
            <person name="Yi Y."/>
            <person name="Hai D."/>
            <person name="Jaspars M."/>
            <person name="Sheng H."/>
            <person name="Rateb M.E."/>
            <person name="Bull A."/>
            <person name="Goodfellow M."/>
            <person name="Asenjo J.A."/>
            <person name="Ebel R."/>
        </authorList>
    </citation>
    <scope>NUCLEOTIDE SEQUENCE [LARGE SCALE GENOMIC DNA]</scope>
    <source>
        <strain evidence="2 3">C58</strain>
    </source>
</reference>
<sequence length="254" mass="26486">MGVGRGVQAPPGGAGPGCHGPGGGRPASGRAVITGRFSGARVRQFAQDVEAGFADPGAQGGVGDALAGGGGQAQDADLADVAVLLDRARGLADLRQRVDRGQRRHDVPEREQAVQFPLLLEVGGVAADDALQLHPQVAVVVGVVVARAGPAGHHRAAAAHHEDRDPEGGPAHVLEDDVRVLPHPFADEAPEPLARLDDRPRVVPGAVVEPDLLTVYHHVAAEPRTHPEPFHLPQPHTGEDAHHHARSPDVTKHY</sequence>
<feature type="compositionally biased region" description="Low complexity" evidence="1">
    <location>
        <begin position="1"/>
        <end position="11"/>
    </location>
</feature>
<organism evidence="2 3">
    <name type="scientific">Streptomyces leeuwenhoekii</name>
    <dbReference type="NCBI Taxonomy" id="1437453"/>
    <lineage>
        <taxon>Bacteria</taxon>
        <taxon>Bacillati</taxon>
        <taxon>Actinomycetota</taxon>
        <taxon>Actinomycetes</taxon>
        <taxon>Kitasatosporales</taxon>
        <taxon>Streptomycetaceae</taxon>
        <taxon>Streptomyces</taxon>
    </lineage>
</organism>
<evidence type="ECO:0000313" key="3">
    <source>
        <dbReference type="Proteomes" id="UP000037274"/>
    </source>
</evidence>
<feature type="region of interest" description="Disordered" evidence="1">
    <location>
        <begin position="1"/>
        <end position="31"/>
    </location>
</feature>
<evidence type="ECO:0000313" key="2">
    <source>
        <dbReference type="EMBL" id="KMS80194.1"/>
    </source>
</evidence>
<feature type="compositionally biased region" description="Gly residues" evidence="1">
    <location>
        <begin position="12"/>
        <end position="26"/>
    </location>
</feature>
<feature type="region of interest" description="Disordered" evidence="1">
    <location>
        <begin position="225"/>
        <end position="254"/>
    </location>
</feature>
<name>A0ABR5I1L2_STRLW</name>
<gene>
    <name evidence="2" type="ORF">ACH49_09170</name>
</gene>
<feature type="compositionally biased region" description="Basic and acidic residues" evidence="1">
    <location>
        <begin position="237"/>
        <end position="254"/>
    </location>
</feature>
<dbReference type="Proteomes" id="UP000037274">
    <property type="component" value="Unassembled WGS sequence"/>
</dbReference>
<keyword evidence="3" id="KW-1185">Reference proteome</keyword>
<proteinExistence type="predicted"/>
<comment type="caution">
    <text evidence="2">The sequence shown here is derived from an EMBL/GenBank/DDBJ whole genome shotgun (WGS) entry which is preliminary data.</text>
</comment>
<evidence type="ECO:0000256" key="1">
    <source>
        <dbReference type="SAM" id="MobiDB-lite"/>
    </source>
</evidence>
<feature type="compositionally biased region" description="Basic and acidic residues" evidence="1">
    <location>
        <begin position="159"/>
        <end position="172"/>
    </location>
</feature>
<dbReference type="EMBL" id="LFEH01000024">
    <property type="protein sequence ID" value="KMS80194.1"/>
    <property type="molecule type" value="Genomic_DNA"/>
</dbReference>
<feature type="region of interest" description="Disordered" evidence="1">
    <location>
        <begin position="153"/>
        <end position="172"/>
    </location>
</feature>
<accession>A0ABR5I1L2</accession>
<protein>
    <submittedName>
        <fullName evidence="2">Uncharacterized protein</fullName>
    </submittedName>
</protein>